<dbReference type="EMBL" id="CAJNOW010005724">
    <property type="protein sequence ID" value="CAF1459114.1"/>
    <property type="molecule type" value="Genomic_DNA"/>
</dbReference>
<keyword evidence="10" id="KW-0496">Mitochondrion</keyword>
<comment type="cofactor">
    <cofactor evidence="2">
        <name>Mg(2+)</name>
        <dbReference type="ChEBI" id="CHEBI:18420"/>
    </cofactor>
</comment>
<evidence type="ECO:0000256" key="6">
    <source>
        <dbReference type="ARBA" id="ARBA00022842"/>
    </source>
</evidence>
<dbReference type="GO" id="GO:0004449">
    <property type="term" value="F:isocitrate dehydrogenase (NAD+) activity"/>
    <property type="evidence" value="ECO:0007669"/>
    <property type="project" value="TreeGrafter"/>
</dbReference>
<evidence type="ECO:0000256" key="7">
    <source>
        <dbReference type="ARBA" id="ARBA00022946"/>
    </source>
</evidence>
<comment type="cofactor">
    <cofactor evidence="1">
        <name>Mn(2+)</name>
        <dbReference type="ChEBI" id="CHEBI:29035"/>
    </cofactor>
</comment>
<comment type="subcellular location">
    <subcellularLocation>
        <location evidence="10">Mitochondrion</location>
    </subcellularLocation>
</comment>
<dbReference type="PROSITE" id="PS00470">
    <property type="entry name" value="IDH_IMDH"/>
    <property type="match status" value="1"/>
</dbReference>
<evidence type="ECO:0000313" key="15">
    <source>
        <dbReference type="EMBL" id="CAF4115762.1"/>
    </source>
</evidence>
<keyword evidence="7 10" id="KW-0809">Transit peptide</keyword>
<dbReference type="Proteomes" id="UP000663834">
    <property type="component" value="Unassembled WGS sequence"/>
</dbReference>
<evidence type="ECO:0000259" key="12">
    <source>
        <dbReference type="SMART" id="SM01329"/>
    </source>
</evidence>
<keyword evidence="16" id="KW-1185">Reference proteome</keyword>
<dbReference type="PANTHER" id="PTHR11835:SF34">
    <property type="entry name" value="ISOCITRATE DEHYDROGENASE [NAD] SUBUNIT ALPHA, MITOCHONDRIAL"/>
    <property type="match status" value="1"/>
</dbReference>
<evidence type="ECO:0000256" key="2">
    <source>
        <dbReference type="ARBA" id="ARBA00001946"/>
    </source>
</evidence>
<dbReference type="Proteomes" id="UP000663866">
    <property type="component" value="Unassembled WGS sequence"/>
</dbReference>
<evidence type="ECO:0000256" key="9">
    <source>
        <dbReference type="ARBA" id="ARBA00023027"/>
    </source>
</evidence>
<accession>A0A819VYV6</accession>
<dbReference type="SMART" id="SM01329">
    <property type="entry name" value="Iso_dh"/>
    <property type="match status" value="1"/>
</dbReference>
<dbReference type="EMBL" id="CAJOBG010004554">
    <property type="protein sequence ID" value="CAF4115762.1"/>
    <property type="molecule type" value="Genomic_DNA"/>
</dbReference>
<feature type="domain" description="Isopropylmalate dehydrogenase-like" evidence="12">
    <location>
        <begin position="50"/>
        <end position="370"/>
    </location>
</feature>
<organism evidence="15 16">
    <name type="scientific">Rotaria magnacalcarata</name>
    <dbReference type="NCBI Taxonomy" id="392030"/>
    <lineage>
        <taxon>Eukaryota</taxon>
        <taxon>Metazoa</taxon>
        <taxon>Spiralia</taxon>
        <taxon>Gnathifera</taxon>
        <taxon>Rotifera</taxon>
        <taxon>Eurotatoria</taxon>
        <taxon>Bdelloidea</taxon>
        <taxon>Philodinida</taxon>
        <taxon>Philodinidae</taxon>
        <taxon>Rotaria</taxon>
    </lineage>
</organism>
<dbReference type="PANTHER" id="PTHR11835">
    <property type="entry name" value="DECARBOXYLATING DEHYDROGENASES-ISOCITRATE, ISOPROPYLMALATE, TARTRATE"/>
    <property type="match status" value="1"/>
</dbReference>
<comment type="caution">
    <text evidence="15">The sequence shown here is derived from an EMBL/GenBank/DDBJ whole genome shotgun (WGS) entry which is preliminary data.</text>
</comment>
<evidence type="ECO:0000256" key="3">
    <source>
        <dbReference type="ARBA" id="ARBA00007769"/>
    </source>
</evidence>
<dbReference type="InterPro" id="IPR004434">
    <property type="entry name" value="Isocitrate_DH_NAD"/>
</dbReference>
<sequence>MSSTVLCRLAKTCRPTLAIYHGRNFATSSSTETNSCSTDTTTPSSNNRRTVTLIPGDGIGPEISRSVQQIFDAADVPINWEAVDVTPVKAPDGKFRIPIHAIESVTKNRIGLKGPLATPVGKGHQSLNLALRKQFNLFANVRPCYQTPYTNVDLVTIRENTEGEYSGIEHTIVPGVVQSIKLITRHASLRVCEYAFLYAKQHKREKVTVVHKANIMRLSDGLFLQCAREVAEKYPDVQFEEMYLDTVCLKMVQDPTQFDCLVMPNLYGDILSDLCAGLIGGLGLTPSGNIGENGAAIFEAVHGTAPDIAGQDKANPTALLLSAVMMLRHLQMFDKAERIERACFDTIKDGKTLTGDLGGKSKCSEYTGEICKRIKN</sequence>
<keyword evidence="9" id="KW-0520">NAD</keyword>
<dbReference type="GO" id="GO:0006102">
    <property type="term" value="P:isocitrate metabolic process"/>
    <property type="evidence" value="ECO:0007669"/>
    <property type="project" value="TreeGrafter"/>
</dbReference>
<protein>
    <recommendedName>
        <fullName evidence="10">Isocitrate dehydrogenase [NAD] subunit, mitochondrial</fullName>
    </recommendedName>
</protein>
<dbReference type="Gene3D" id="3.40.718.10">
    <property type="entry name" value="Isopropylmalate Dehydrogenase"/>
    <property type="match status" value="1"/>
</dbReference>
<dbReference type="NCBIfam" id="TIGR00175">
    <property type="entry name" value="mito_nad_idh"/>
    <property type="match status" value="1"/>
</dbReference>
<comment type="similarity">
    <text evidence="3 10">Belongs to the isocitrate and isopropylmalate dehydrogenases family.</text>
</comment>
<dbReference type="EMBL" id="CAJNOV010003853">
    <property type="protein sequence ID" value="CAF1155339.1"/>
    <property type="molecule type" value="Genomic_DNA"/>
</dbReference>
<evidence type="ECO:0000313" key="14">
    <source>
        <dbReference type="EMBL" id="CAF1459114.1"/>
    </source>
</evidence>
<dbReference type="FunFam" id="3.40.718.10:FF:000003">
    <property type="entry name" value="Isocitrate dehydrogenase [NAD] subunit, mitochondrial"/>
    <property type="match status" value="1"/>
</dbReference>
<proteinExistence type="inferred from homology"/>
<feature type="region of interest" description="Disordered" evidence="11">
    <location>
        <begin position="27"/>
        <end position="48"/>
    </location>
</feature>
<dbReference type="SUPFAM" id="SSF53659">
    <property type="entry name" value="Isocitrate/Isopropylmalate dehydrogenase-like"/>
    <property type="match status" value="1"/>
</dbReference>
<evidence type="ECO:0000256" key="4">
    <source>
        <dbReference type="ARBA" id="ARBA00022532"/>
    </source>
</evidence>
<evidence type="ECO:0000256" key="1">
    <source>
        <dbReference type="ARBA" id="ARBA00001936"/>
    </source>
</evidence>
<keyword evidence="8" id="KW-0560">Oxidoreductase</keyword>
<evidence type="ECO:0000313" key="13">
    <source>
        <dbReference type="EMBL" id="CAF1155339.1"/>
    </source>
</evidence>
<evidence type="ECO:0000256" key="10">
    <source>
        <dbReference type="RuleBase" id="RU361266"/>
    </source>
</evidence>
<dbReference type="InterPro" id="IPR019818">
    <property type="entry name" value="IsoCit/isopropylmalate_DH_CS"/>
</dbReference>
<evidence type="ECO:0000256" key="11">
    <source>
        <dbReference type="SAM" id="MobiDB-lite"/>
    </source>
</evidence>
<dbReference type="GO" id="GO:0000287">
    <property type="term" value="F:magnesium ion binding"/>
    <property type="evidence" value="ECO:0007669"/>
    <property type="project" value="UniProtKB-UniRule"/>
</dbReference>
<name>A0A819VYV6_9BILA</name>
<dbReference type="InterPro" id="IPR024084">
    <property type="entry name" value="IsoPropMal-DH-like_dom"/>
</dbReference>
<evidence type="ECO:0000313" key="16">
    <source>
        <dbReference type="Proteomes" id="UP000663866"/>
    </source>
</evidence>
<dbReference type="GO" id="GO:0005739">
    <property type="term" value="C:mitochondrion"/>
    <property type="evidence" value="ECO:0007669"/>
    <property type="project" value="UniProtKB-SubCell"/>
</dbReference>
<dbReference type="Proteomes" id="UP000663855">
    <property type="component" value="Unassembled WGS sequence"/>
</dbReference>
<keyword evidence="5" id="KW-0479">Metal-binding</keyword>
<evidence type="ECO:0000256" key="5">
    <source>
        <dbReference type="ARBA" id="ARBA00022723"/>
    </source>
</evidence>
<dbReference type="GO" id="GO:0006099">
    <property type="term" value="P:tricarboxylic acid cycle"/>
    <property type="evidence" value="ECO:0007669"/>
    <property type="project" value="UniProtKB-UniRule"/>
</dbReference>
<dbReference type="GO" id="GO:0051287">
    <property type="term" value="F:NAD binding"/>
    <property type="evidence" value="ECO:0007669"/>
    <property type="project" value="UniProtKB-UniRule"/>
</dbReference>
<dbReference type="AlphaFoldDB" id="A0A819VYV6"/>
<keyword evidence="4 10" id="KW-0816">Tricarboxylic acid cycle</keyword>
<dbReference type="Pfam" id="PF00180">
    <property type="entry name" value="Iso_dh"/>
    <property type="match status" value="1"/>
</dbReference>
<dbReference type="OrthoDB" id="10261637at2759"/>
<reference evidence="15" key="1">
    <citation type="submission" date="2021-02" db="EMBL/GenBank/DDBJ databases">
        <authorList>
            <person name="Nowell W R."/>
        </authorList>
    </citation>
    <scope>NUCLEOTIDE SEQUENCE</scope>
</reference>
<evidence type="ECO:0000256" key="8">
    <source>
        <dbReference type="ARBA" id="ARBA00023002"/>
    </source>
</evidence>
<feature type="compositionally biased region" description="Low complexity" evidence="11">
    <location>
        <begin position="27"/>
        <end position="47"/>
    </location>
</feature>
<gene>
    <name evidence="13" type="ORF">CJN711_LOCUS9736</name>
    <name evidence="14" type="ORF">KQP761_LOCUS12412</name>
    <name evidence="15" type="ORF">OVN521_LOCUS21683</name>
</gene>
<keyword evidence="6" id="KW-0460">Magnesium</keyword>